<evidence type="ECO:0000256" key="6">
    <source>
        <dbReference type="PIRSR" id="PIRSR001359-3"/>
    </source>
</evidence>
<evidence type="ECO:0000256" key="2">
    <source>
        <dbReference type="ARBA" id="ARBA00022833"/>
    </source>
</evidence>
<dbReference type="InterPro" id="IPR050246">
    <property type="entry name" value="Class_II_FBP_aldolase"/>
</dbReference>
<dbReference type="OrthoDB" id="9803995at2"/>
<dbReference type="PROSITE" id="PS00806">
    <property type="entry name" value="ALDOLASE_CLASS_II_2"/>
    <property type="match status" value="1"/>
</dbReference>
<accession>A0A1T4LJH4</accession>
<feature type="binding site" evidence="6">
    <location>
        <position position="107"/>
    </location>
    <ligand>
        <name>Zn(2+)</name>
        <dbReference type="ChEBI" id="CHEBI:29105"/>
        <label>2</label>
    </ligand>
</feature>
<dbReference type="PIRSF" id="PIRSF001359">
    <property type="entry name" value="F_bP_aldolase_II"/>
    <property type="match status" value="1"/>
</dbReference>
<dbReference type="PANTHER" id="PTHR30304">
    <property type="entry name" value="D-TAGATOSE-1,6-BISPHOSPHATE ALDOLASE"/>
    <property type="match status" value="1"/>
</dbReference>
<dbReference type="InterPro" id="IPR011289">
    <property type="entry name" value="Fruc_bis_ald_class-2"/>
</dbReference>
<dbReference type="InterPro" id="IPR000771">
    <property type="entry name" value="FBA_II"/>
</dbReference>
<feature type="binding site" evidence="5">
    <location>
        <begin position="230"/>
        <end position="233"/>
    </location>
    <ligand>
        <name>dihydroxyacetone phosphate</name>
        <dbReference type="ChEBI" id="CHEBI:57642"/>
    </ligand>
</feature>
<feature type="binding site" evidence="6">
    <location>
        <position position="137"/>
    </location>
    <ligand>
        <name>Zn(2+)</name>
        <dbReference type="ChEBI" id="CHEBI:29105"/>
        <label>2</label>
    </ligand>
</feature>
<evidence type="ECO:0000256" key="3">
    <source>
        <dbReference type="ARBA" id="ARBA00023239"/>
    </source>
</evidence>
<name>A0A1T4LJH4_9BACT</name>
<dbReference type="NCBIfam" id="TIGR00167">
    <property type="entry name" value="cbbA"/>
    <property type="match status" value="1"/>
</dbReference>
<dbReference type="InterPro" id="IPR013785">
    <property type="entry name" value="Aldolase_TIM"/>
</dbReference>
<dbReference type="STRING" id="171291.SAMN02745154_00471"/>
<evidence type="ECO:0000256" key="4">
    <source>
        <dbReference type="PIRSR" id="PIRSR001359-1"/>
    </source>
</evidence>
<dbReference type="CDD" id="cd00947">
    <property type="entry name" value="TBP_aldolase_IIB"/>
    <property type="match status" value="1"/>
</dbReference>
<dbReference type="Pfam" id="PF01116">
    <property type="entry name" value="F_bP_aldolase"/>
    <property type="match status" value="1"/>
</dbReference>
<gene>
    <name evidence="7" type="ORF">SAMN02745154_00471</name>
</gene>
<keyword evidence="2 6" id="KW-0862">Zinc</keyword>
<dbReference type="GO" id="GO:0030388">
    <property type="term" value="P:fructose 1,6-bisphosphate metabolic process"/>
    <property type="evidence" value="ECO:0007669"/>
    <property type="project" value="InterPro"/>
</dbReference>
<evidence type="ECO:0000313" key="7">
    <source>
        <dbReference type="EMBL" id="SJZ54889.1"/>
    </source>
</evidence>
<evidence type="ECO:0000313" key="8">
    <source>
        <dbReference type="Proteomes" id="UP000190389"/>
    </source>
</evidence>
<dbReference type="NCBIfam" id="TIGR01859">
    <property type="entry name" value="fruc_bis_ald"/>
    <property type="match status" value="1"/>
</dbReference>
<dbReference type="Gene3D" id="3.20.20.70">
    <property type="entry name" value="Aldolase class I"/>
    <property type="match status" value="1"/>
</dbReference>
<dbReference type="RefSeq" id="WP_078747195.1">
    <property type="nucleotide sequence ID" value="NZ_CP137850.1"/>
</dbReference>
<feature type="active site" description="Proton donor" evidence="4">
    <location>
        <position position="85"/>
    </location>
</feature>
<reference evidence="8" key="1">
    <citation type="submission" date="2017-02" db="EMBL/GenBank/DDBJ databases">
        <authorList>
            <person name="Varghese N."/>
            <person name="Submissions S."/>
        </authorList>
    </citation>
    <scope>NUCLEOTIDE SEQUENCE [LARGE SCALE GENOMIC DNA]</scope>
    <source>
        <strain evidence="8">ATCC 27862</strain>
    </source>
</reference>
<dbReference type="GO" id="GO:0006096">
    <property type="term" value="P:glycolytic process"/>
    <property type="evidence" value="ECO:0007669"/>
    <property type="project" value="InterPro"/>
</dbReference>
<keyword evidence="1 6" id="KW-0479">Metal-binding</keyword>
<keyword evidence="8" id="KW-1185">Reference proteome</keyword>
<feature type="binding site" evidence="6">
    <location>
        <position position="179"/>
    </location>
    <ligand>
        <name>Zn(2+)</name>
        <dbReference type="ChEBI" id="CHEBI:29105"/>
        <label>1</label>
        <note>catalytic</note>
    </ligand>
</feature>
<feature type="binding site" evidence="5">
    <location>
        <position position="180"/>
    </location>
    <ligand>
        <name>dihydroxyacetone phosphate</name>
        <dbReference type="ChEBI" id="CHEBI:57642"/>
    </ligand>
</feature>
<dbReference type="AlphaFoldDB" id="A0A1T4LJH4"/>
<dbReference type="GO" id="GO:0008270">
    <property type="term" value="F:zinc ion binding"/>
    <property type="evidence" value="ECO:0007669"/>
    <property type="project" value="InterPro"/>
</dbReference>
<dbReference type="SUPFAM" id="SSF51569">
    <property type="entry name" value="Aldolase"/>
    <property type="match status" value="1"/>
</dbReference>
<proteinExistence type="predicted"/>
<feature type="binding site" evidence="6">
    <location>
        <position position="86"/>
    </location>
    <ligand>
        <name>Zn(2+)</name>
        <dbReference type="ChEBI" id="CHEBI:29105"/>
        <label>1</label>
        <note>catalytic</note>
    </ligand>
</feature>
<dbReference type="GO" id="GO:0004332">
    <property type="term" value="F:fructose-bisphosphate aldolase activity"/>
    <property type="evidence" value="ECO:0007669"/>
    <property type="project" value="InterPro"/>
</dbReference>
<feature type="binding site" evidence="6">
    <location>
        <position position="208"/>
    </location>
    <ligand>
        <name>Zn(2+)</name>
        <dbReference type="ChEBI" id="CHEBI:29105"/>
        <label>1</label>
        <note>catalytic</note>
    </ligand>
</feature>
<keyword evidence="3" id="KW-0456">Lyase</keyword>
<sequence>MALVNARDMLKRARKGKYAVPHFNINNLEWTKAILLTCEEMKSPVILGVSEGALKYMGGFATVSGMVLGMIKDFKITIPVALHLDHGSFDGCVQAINSEAFTSIMFDGSHLPFDKNKEMTQELVFLANSRNMSVEAEVGSIGGEEDGIIGEGEIADVKQAVSLARQGITVLAAGIGNIHGIYPKEWKGLNFDVLSELATETRLGIVLHGGSGIPKDQIQKAISLGVTKINVNTELQLANHDAIREFIISGKDLEGKNYDPRKLYKPGYEAMCKVIKEKILEFGSQEKA</sequence>
<comment type="cofactor">
    <cofactor evidence="6">
        <name>Zn(2+)</name>
        <dbReference type="ChEBI" id="CHEBI:29105"/>
    </cofactor>
    <text evidence="6">Binds 2 Zn(2+) ions per subunit. One is catalytic and the other provides a structural contribution.</text>
</comment>
<dbReference type="PROSITE" id="PS00602">
    <property type="entry name" value="ALDOLASE_CLASS_II_1"/>
    <property type="match status" value="1"/>
</dbReference>
<evidence type="ECO:0000256" key="1">
    <source>
        <dbReference type="ARBA" id="ARBA00022723"/>
    </source>
</evidence>
<dbReference type="EMBL" id="FUXF01000015">
    <property type="protein sequence ID" value="SJZ54889.1"/>
    <property type="molecule type" value="Genomic_DNA"/>
</dbReference>
<dbReference type="Proteomes" id="UP000190389">
    <property type="component" value="Unassembled WGS sequence"/>
</dbReference>
<organism evidence="7 8">
    <name type="scientific">Mycoplasmopsis verecunda</name>
    <dbReference type="NCBI Taxonomy" id="171291"/>
    <lineage>
        <taxon>Bacteria</taxon>
        <taxon>Bacillati</taxon>
        <taxon>Mycoplasmatota</taxon>
        <taxon>Mycoplasmoidales</taxon>
        <taxon>Metamycoplasmataceae</taxon>
        <taxon>Mycoplasmopsis</taxon>
    </lineage>
</organism>
<evidence type="ECO:0000256" key="5">
    <source>
        <dbReference type="PIRSR" id="PIRSR001359-2"/>
    </source>
</evidence>
<dbReference type="PANTHER" id="PTHR30304:SF0">
    <property type="entry name" value="D-TAGATOSE-1,6-BISPHOSPHATE ALDOLASE SUBUNIT GATY-RELATED"/>
    <property type="match status" value="1"/>
</dbReference>
<feature type="binding site" evidence="5">
    <location>
        <begin position="209"/>
        <end position="211"/>
    </location>
    <ligand>
        <name>dihydroxyacetone phosphate</name>
        <dbReference type="ChEBI" id="CHEBI:57642"/>
    </ligand>
</feature>
<protein>
    <submittedName>
        <fullName evidence="7">Fructose-bisphosphate aldolase, class II</fullName>
    </submittedName>
</protein>